<evidence type="ECO:0000256" key="14">
    <source>
        <dbReference type="PROSITE-ProRule" id="PRU01360"/>
    </source>
</evidence>
<keyword evidence="5" id="KW-0410">Iron transport</keyword>
<dbReference type="Pfam" id="PF00593">
    <property type="entry name" value="TonB_dep_Rec_b-barrel"/>
    <property type="match status" value="1"/>
</dbReference>
<organism evidence="19 20">
    <name type="scientific">Chitinophaga agrisoli</name>
    <dbReference type="NCBI Taxonomy" id="2607653"/>
    <lineage>
        <taxon>Bacteria</taxon>
        <taxon>Pseudomonadati</taxon>
        <taxon>Bacteroidota</taxon>
        <taxon>Chitinophagia</taxon>
        <taxon>Chitinophagales</taxon>
        <taxon>Chitinophagaceae</taxon>
        <taxon>Chitinophaga</taxon>
    </lineage>
</organism>
<dbReference type="GO" id="GO:0038023">
    <property type="term" value="F:signaling receptor activity"/>
    <property type="evidence" value="ECO:0007669"/>
    <property type="project" value="InterPro"/>
</dbReference>
<keyword evidence="4 14" id="KW-1134">Transmembrane beta strand</keyword>
<comment type="subcellular location">
    <subcellularLocation>
        <location evidence="1 14">Cell outer membrane</location>
        <topology evidence="1 14">Multi-pass membrane protein</topology>
    </subcellularLocation>
</comment>
<dbReference type="Pfam" id="PF13715">
    <property type="entry name" value="CarbopepD_reg_2"/>
    <property type="match status" value="1"/>
</dbReference>
<evidence type="ECO:0000256" key="13">
    <source>
        <dbReference type="ARBA" id="ARBA00023237"/>
    </source>
</evidence>
<keyword evidence="9" id="KW-0406">Ion transport</keyword>
<dbReference type="InterPro" id="IPR000531">
    <property type="entry name" value="Beta-barrel_TonB"/>
</dbReference>
<comment type="similarity">
    <text evidence="2 14 15">Belongs to the TonB-dependent receptor family.</text>
</comment>
<name>A0A5B2W300_9BACT</name>
<dbReference type="GO" id="GO:0015344">
    <property type="term" value="F:siderophore uptake transmembrane transporter activity"/>
    <property type="evidence" value="ECO:0007669"/>
    <property type="project" value="TreeGrafter"/>
</dbReference>
<dbReference type="Gene3D" id="2.170.130.10">
    <property type="entry name" value="TonB-dependent receptor, plug domain"/>
    <property type="match status" value="1"/>
</dbReference>
<keyword evidence="12 19" id="KW-0675">Receptor</keyword>
<reference evidence="19 20" key="1">
    <citation type="submission" date="2019-09" db="EMBL/GenBank/DDBJ databases">
        <title>Chitinophaga ginsengihumi sp. nov., isolated from soil of ginseng rhizosphere.</title>
        <authorList>
            <person name="Lee J."/>
        </authorList>
    </citation>
    <scope>NUCLEOTIDE SEQUENCE [LARGE SCALE GENOMIC DNA]</scope>
    <source>
        <strain evidence="19 20">BN140078</strain>
    </source>
</reference>
<evidence type="ECO:0000256" key="7">
    <source>
        <dbReference type="ARBA" id="ARBA00022729"/>
    </source>
</evidence>
<dbReference type="NCBIfam" id="TIGR01783">
    <property type="entry name" value="TonB-siderophor"/>
    <property type="match status" value="1"/>
</dbReference>
<evidence type="ECO:0000256" key="12">
    <source>
        <dbReference type="ARBA" id="ARBA00023170"/>
    </source>
</evidence>
<dbReference type="PANTHER" id="PTHR32552:SF68">
    <property type="entry name" value="FERRICHROME OUTER MEMBRANE TRANSPORTER_PHAGE RECEPTOR"/>
    <property type="match status" value="1"/>
</dbReference>
<dbReference type="InterPro" id="IPR010105">
    <property type="entry name" value="TonB_sidphr_rcpt"/>
</dbReference>
<dbReference type="InterPro" id="IPR036942">
    <property type="entry name" value="Beta-barrel_TonB_sf"/>
</dbReference>
<keyword evidence="6 14" id="KW-0812">Transmembrane</keyword>
<evidence type="ECO:0000256" key="15">
    <source>
        <dbReference type="RuleBase" id="RU003357"/>
    </source>
</evidence>
<feature type="chain" id="PRO_5023070197" evidence="16">
    <location>
        <begin position="19"/>
        <end position="782"/>
    </location>
</feature>
<proteinExistence type="inferred from homology"/>
<dbReference type="Proteomes" id="UP000324611">
    <property type="component" value="Unassembled WGS sequence"/>
</dbReference>
<evidence type="ECO:0000259" key="18">
    <source>
        <dbReference type="Pfam" id="PF07715"/>
    </source>
</evidence>
<dbReference type="InterPro" id="IPR037066">
    <property type="entry name" value="Plug_dom_sf"/>
</dbReference>
<dbReference type="Gene3D" id="2.40.170.20">
    <property type="entry name" value="TonB-dependent receptor, beta-barrel domain"/>
    <property type="match status" value="1"/>
</dbReference>
<sequence>MKQVVQIILLLLPLCGFAYTNEENDFGTIKGKITTNDNRPAAAVTILIKDAHKTTLTGEDGTFTLSRVPAGPHQLEVSLVGYETLVQEVTVERNKVTAVSLQLQVSSTQLQEITITGSHNKFGHRESEQIARLPIKNLENPQVYQVAGKELIKEQVITERTDLYRNIPGAVPNFAAGGSQGMTIRGFANSMGMRNGMVTSAIVPLNPIILERVEVIKGPSGTLFGSNRNVTFGGVFNYVTKKPYEDFGGEVSFTGGSYQFGRVTADVNAPLNKDKTLLFRLNAGAQTEGSFQDQGYAKNYTIAPSITYQVNDRLKFSLDVEVTRASYTTTAFAIDSLSKVTARSFKDLPIDYKRSYINNSLDVANGINNIQAQVEYKISDNWTSQTNYLYSEGFYNHLYWATLSLVSDTMMARTVRNQTPETFGNIQLQQNFIGDFYLGNFRNRVVIGLDYNYNYNQLYRVTVAYDKVNINQPLPDISAEKLNALSYQKGFVGSTAKAYNYSAYISDVFNITPALMAMLSLRADRYTTDGTYAIASGKYTGDYNQNSLSPKFGLVYQVVKEKVSLFGNYMNGFVNLGPVNQPDNSILELKPQYGNQWEGGVKVDIINGKLSGSASYYDIAVTNSTRTEVVDGKTFTRQDGTQHSKGYEADLTANPVPGLNIIAGYAHNENKYTNASPALQGKYVTASPKDVANIWVSYYLTHGKAKGLGFGAGANYISDSWFEATNTFVLPTYTLVNATVFYDQPKYRLSVKANNLLNEQYWNPVGTPQKQLNFLASVAFKF</sequence>
<dbReference type="CDD" id="cd01347">
    <property type="entry name" value="ligand_gated_channel"/>
    <property type="match status" value="1"/>
</dbReference>
<dbReference type="EMBL" id="VUOC01000001">
    <property type="protein sequence ID" value="KAA2245755.1"/>
    <property type="molecule type" value="Genomic_DNA"/>
</dbReference>
<evidence type="ECO:0000256" key="5">
    <source>
        <dbReference type="ARBA" id="ARBA00022496"/>
    </source>
</evidence>
<dbReference type="PANTHER" id="PTHR32552">
    <property type="entry name" value="FERRICHROME IRON RECEPTOR-RELATED"/>
    <property type="match status" value="1"/>
</dbReference>
<dbReference type="AlphaFoldDB" id="A0A5B2W300"/>
<dbReference type="Gene3D" id="2.60.40.1120">
    <property type="entry name" value="Carboxypeptidase-like, regulatory domain"/>
    <property type="match status" value="1"/>
</dbReference>
<feature type="signal peptide" evidence="16">
    <location>
        <begin position="1"/>
        <end position="18"/>
    </location>
</feature>
<dbReference type="InterPro" id="IPR039426">
    <property type="entry name" value="TonB-dep_rcpt-like"/>
</dbReference>
<evidence type="ECO:0000313" key="20">
    <source>
        <dbReference type="Proteomes" id="UP000324611"/>
    </source>
</evidence>
<evidence type="ECO:0000256" key="10">
    <source>
        <dbReference type="ARBA" id="ARBA00023077"/>
    </source>
</evidence>
<evidence type="ECO:0000256" key="6">
    <source>
        <dbReference type="ARBA" id="ARBA00022692"/>
    </source>
</evidence>
<evidence type="ECO:0000256" key="4">
    <source>
        <dbReference type="ARBA" id="ARBA00022452"/>
    </source>
</evidence>
<evidence type="ECO:0000256" key="16">
    <source>
        <dbReference type="SAM" id="SignalP"/>
    </source>
</evidence>
<dbReference type="Pfam" id="PF07715">
    <property type="entry name" value="Plug"/>
    <property type="match status" value="1"/>
</dbReference>
<evidence type="ECO:0000259" key="17">
    <source>
        <dbReference type="Pfam" id="PF00593"/>
    </source>
</evidence>
<feature type="domain" description="TonB-dependent receptor-like beta-barrel" evidence="17">
    <location>
        <begin position="354"/>
        <end position="756"/>
    </location>
</feature>
<feature type="domain" description="TonB-dependent receptor plug" evidence="18">
    <location>
        <begin position="138"/>
        <end position="227"/>
    </location>
</feature>
<dbReference type="PROSITE" id="PS52016">
    <property type="entry name" value="TONB_DEPENDENT_REC_3"/>
    <property type="match status" value="1"/>
</dbReference>
<dbReference type="InterPro" id="IPR013784">
    <property type="entry name" value="Carb-bd-like_fold"/>
</dbReference>
<gene>
    <name evidence="19" type="ORF">F0L74_07325</name>
</gene>
<evidence type="ECO:0000256" key="8">
    <source>
        <dbReference type="ARBA" id="ARBA00023004"/>
    </source>
</evidence>
<dbReference type="GO" id="GO:0030246">
    <property type="term" value="F:carbohydrate binding"/>
    <property type="evidence" value="ECO:0007669"/>
    <property type="project" value="InterPro"/>
</dbReference>
<dbReference type="GO" id="GO:0009279">
    <property type="term" value="C:cell outer membrane"/>
    <property type="evidence" value="ECO:0007669"/>
    <property type="project" value="UniProtKB-SubCell"/>
</dbReference>
<keyword evidence="7 16" id="KW-0732">Signal</keyword>
<comment type="caution">
    <text evidence="19">The sequence shown here is derived from an EMBL/GenBank/DDBJ whole genome shotgun (WGS) entry which is preliminary data.</text>
</comment>
<evidence type="ECO:0000313" key="19">
    <source>
        <dbReference type="EMBL" id="KAA2245755.1"/>
    </source>
</evidence>
<dbReference type="RefSeq" id="WP_149837145.1">
    <property type="nucleotide sequence ID" value="NZ_VUOC01000001.1"/>
</dbReference>
<evidence type="ECO:0000256" key="1">
    <source>
        <dbReference type="ARBA" id="ARBA00004571"/>
    </source>
</evidence>
<evidence type="ECO:0000256" key="11">
    <source>
        <dbReference type="ARBA" id="ARBA00023136"/>
    </source>
</evidence>
<keyword evidence="3 14" id="KW-0813">Transport</keyword>
<accession>A0A5B2W300</accession>
<keyword evidence="20" id="KW-1185">Reference proteome</keyword>
<reference evidence="19 20" key="2">
    <citation type="submission" date="2019-09" db="EMBL/GenBank/DDBJ databases">
        <authorList>
            <person name="Jin C."/>
        </authorList>
    </citation>
    <scope>NUCLEOTIDE SEQUENCE [LARGE SCALE GENOMIC DNA]</scope>
    <source>
        <strain evidence="19 20">BN140078</strain>
    </source>
</reference>
<protein>
    <submittedName>
        <fullName evidence="19">TonB-dependent receptor</fullName>
    </submittedName>
</protein>
<evidence type="ECO:0000256" key="3">
    <source>
        <dbReference type="ARBA" id="ARBA00022448"/>
    </source>
</evidence>
<dbReference type="GO" id="GO:0015891">
    <property type="term" value="P:siderophore transport"/>
    <property type="evidence" value="ECO:0007669"/>
    <property type="project" value="InterPro"/>
</dbReference>
<evidence type="ECO:0000256" key="9">
    <source>
        <dbReference type="ARBA" id="ARBA00023065"/>
    </source>
</evidence>
<keyword evidence="8" id="KW-0408">Iron</keyword>
<keyword evidence="13 14" id="KW-0998">Cell outer membrane</keyword>
<keyword evidence="10 15" id="KW-0798">TonB box</keyword>
<dbReference type="SUPFAM" id="SSF56935">
    <property type="entry name" value="Porins"/>
    <property type="match status" value="1"/>
</dbReference>
<dbReference type="InterPro" id="IPR012910">
    <property type="entry name" value="Plug_dom"/>
</dbReference>
<dbReference type="SUPFAM" id="SSF49452">
    <property type="entry name" value="Starch-binding domain-like"/>
    <property type="match status" value="1"/>
</dbReference>
<evidence type="ECO:0000256" key="2">
    <source>
        <dbReference type="ARBA" id="ARBA00009810"/>
    </source>
</evidence>
<keyword evidence="11 14" id="KW-0472">Membrane</keyword>